<name>A0A1D9P5C2_9FIRM</name>
<dbReference type="PANTHER" id="PTHR43567:SF5">
    <property type="entry name" value="HYPOTHETICAL CYTOSOLIC PROTEIN"/>
    <property type="match status" value="1"/>
</dbReference>
<dbReference type="EMBL" id="CP017831">
    <property type="protein sequence ID" value="AOZ97731.1"/>
    <property type="molecule type" value="Genomic_DNA"/>
</dbReference>
<sequence>MSELHVFQPVNPDDIETGPYKFVGETILVTTASGSKVNMMAARWGGVGYIWNKRVVFIFARKSRYTRELLDESGEFSISFMDQEKYRGAMKYIHSVSGRDEDKIAAARLNVNYYEGIPFVDEAREIITCKVIYSREFDEAGIIDESIKQDFYDAGDYHVVYIGEVKTILLR</sequence>
<protein>
    <submittedName>
        <fullName evidence="3">Flavin reductase domain-containing protein</fullName>
    </submittedName>
</protein>
<evidence type="ECO:0000313" key="3">
    <source>
        <dbReference type="EMBL" id="AOZ97731.1"/>
    </source>
</evidence>
<dbReference type="OrthoDB" id="9791490at2"/>
<dbReference type="GO" id="GO:0010181">
    <property type="term" value="F:FMN binding"/>
    <property type="evidence" value="ECO:0007669"/>
    <property type="project" value="InterPro"/>
</dbReference>
<evidence type="ECO:0000256" key="1">
    <source>
        <dbReference type="ARBA" id="ARBA00038054"/>
    </source>
</evidence>
<dbReference type="Gene3D" id="2.30.110.10">
    <property type="entry name" value="Electron Transport, Fmn-binding Protein, Chain A"/>
    <property type="match status" value="1"/>
</dbReference>
<dbReference type="SUPFAM" id="SSF50475">
    <property type="entry name" value="FMN-binding split barrel"/>
    <property type="match status" value="1"/>
</dbReference>
<keyword evidence="4" id="KW-1185">Reference proteome</keyword>
<dbReference type="Pfam" id="PF01613">
    <property type="entry name" value="Flavin_Reduct"/>
    <property type="match status" value="1"/>
</dbReference>
<proteinExistence type="inferred from homology"/>
<comment type="similarity">
    <text evidence="1">Belongs to the flavoredoxin family.</text>
</comment>
<organism evidence="3 4">
    <name type="scientific">Butyrivibrio hungatei</name>
    <dbReference type="NCBI Taxonomy" id="185008"/>
    <lineage>
        <taxon>Bacteria</taxon>
        <taxon>Bacillati</taxon>
        <taxon>Bacillota</taxon>
        <taxon>Clostridia</taxon>
        <taxon>Lachnospirales</taxon>
        <taxon>Lachnospiraceae</taxon>
        <taxon>Butyrivibrio</taxon>
    </lineage>
</organism>
<dbReference type="InterPro" id="IPR002563">
    <property type="entry name" value="Flavin_Rdtase-like_dom"/>
</dbReference>
<feature type="domain" description="Flavin reductase like" evidence="2">
    <location>
        <begin position="25"/>
        <end position="168"/>
    </location>
</feature>
<reference evidence="4" key="1">
    <citation type="submission" date="2016-10" db="EMBL/GenBank/DDBJ databases">
        <title>The complete genome sequence of the rumen bacterium Butyrivibrio hungatei MB2003.</title>
        <authorList>
            <person name="Palevich N."/>
            <person name="Kelly W.J."/>
            <person name="Leahy S.C."/>
            <person name="Altermann E."/>
            <person name="Rakonjac J."/>
            <person name="Attwood G.T."/>
        </authorList>
    </citation>
    <scope>NUCLEOTIDE SEQUENCE [LARGE SCALE GENOMIC DNA]</scope>
    <source>
        <strain evidence="4">MB2003</strain>
    </source>
</reference>
<evidence type="ECO:0000259" key="2">
    <source>
        <dbReference type="Pfam" id="PF01613"/>
    </source>
</evidence>
<dbReference type="InterPro" id="IPR012349">
    <property type="entry name" value="Split_barrel_FMN-bd"/>
</dbReference>
<dbReference type="RefSeq" id="WP_071177304.1">
    <property type="nucleotide sequence ID" value="NZ_CP017831.1"/>
</dbReference>
<dbReference type="PANTHER" id="PTHR43567">
    <property type="entry name" value="FLAVOREDOXIN-RELATED-RELATED"/>
    <property type="match status" value="1"/>
</dbReference>
<dbReference type="Proteomes" id="UP000179284">
    <property type="component" value="Chromosome I"/>
</dbReference>
<dbReference type="KEGG" id="bhu:bhn_I2699"/>
<evidence type="ECO:0000313" key="4">
    <source>
        <dbReference type="Proteomes" id="UP000179284"/>
    </source>
</evidence>
<dbReference type="InterPro" id="IPR052174">
    <property type="entry name" value="Flavoredoxin"/>
</dbReference>
<gene>
    <name evidence="3" type="ORF">bhn_I2699</name>
</gene>
<dbReference type="GO" id="GO:0016646">
    <property type="term" value="F:oxidoreductase activity, acting on the CH-NH group of donors, NAD or NADP as acceptor"/>
    <property type="evidence" value="ECO:0007669"/>
    <property type="project" value="UniProtKB-ARBA"/>
</dbReference>
<accession>A0A1D9P5C2</accession>
<dbReference type="AlphaFoldDB" id="A0A1D9P5C2"/>